<keyword evidence="3" id="KW-1185">Reference proteome</keyword>
<reference evidence="2 3" key="1">
    <citation type="journal article" date="2013" name="Nat. Genet.">
        <title>The genome of the hydatid tapeworm Echinococcus granulosus.</title>
        <authorList>
            <person name="Zheng H."/>
            <person name="Zhang W."/>
            <person name="Zhang L."/>
            <person name="Zhang Z."/>
            <person name="Li J."/>
            <person name="Lu G."/>
            <person name="Zhu Y."/>
            <person name="Wang Y."/>
            <person name="Huang Y."/>
            <person name="Liu J."/>
            <person name="Kang H."/>
            <person name="Chen J."/>
            <person name="Wang L."/>
            <person name="Chen A."/>
            <person name="Yu S."/>
            <person name="Gao Z."/>
            <person name="Jin L."/>
            <person name="Gu W."/>
            <person name="Wang Z."/>
            <person name="Zhao L."/>
            <person name="Shi B."/>
            <person name="Wen H."/>
            <person name="Lin R."/>
            <person name="Jones M.K."/>
            <person name="Brejova B."/>
            <person name="Vinar T."/>
            <person name="Zhao G."/>
            <person name="McManus D.P."/>
            <person name="Chen Z."/>
            <person name="Zhou Y."/>
            <person name="Wang S."/>
        </authorList>
    </citation>
    <scope>NUCLEOTIDE SEQUENCE [LARGE SCALE GENOMIC DNA]</scope>
</reference>
<evidence type="ECO:0000256" key="1">
    <source>
        <dbReference type="SAM" id="MobiDB-lite"/>
    </source>
</evidence>
<sequence length="50" mass="5572">MSESSTKVVKWMSEIVVLRACEELRGNCKHPNVLEDDAPVTHSGNTKDTE</sequence>
<dbReference type="KEGG" id="egl:EGR_03703"/>
<feature type="region of interest" description="Disordered" evidence="1">
    <location>
        <begin position="31"/>
        <end position="50"/>
    </location>
</feature>
<gene>
    <name evidence="2" type="ORF">EGR_03703</name>
</gene>
<dbReference type="GeneID" id="36339418"/>
<proteinExistence type="predicted"/>
<dbReference type="AlphaFoldDB" id="W6UK12"/>
<dbReference type="CTD" id="36339418"/>
<dbReference type="RefSeq" id="XP_024352609.1">
    <property type="nucleotide sequence ID" value="XM_024492952.1"/>
</dbReference>
<comment type="caution">
    <text evidence="2">The sequence shown here is derived from an EMBL/GenBank/DDBJ whole genome shotgun (WGS) entry which is preliminary data.</text>
</comment>
<dbReference type="Proteomes" id="UP000019149">
    <property type="component" value="Unassembled WGS sequence"/>
</dbReference>
<protein>
    <submittedName>
        <fullName evidence="2">Uncharacterized protein</fullName>
    </submittedName>
</protein>
<accession>W6UK12</accession>
<name>W6UK12_ECHGR</name>
<evidence type="ECO:0000313" key="2">
    <source>
        <dbReference type="EMBL" id="EUB61413.1"/>
    </source>
</evidence>
<evidence type="ECO:0000313" key="3">
    <source>
        <dbReference type="Proteomes" id="UP000019149"/>
    </source>
</evidence>
<dbReference type="EMBL" id="APAU02000020">
    <property type="protein sequence ID" value="EUB61413.1"/>
    <property type="molecule type" value="Genomic_DNA"/>
</dbReference>
<organism evidence="2 3">
    <name type="scientific">Echinococcus granulosus</name>
    <name type="common">Hydatid tapeworm</name>
    <dbReference type="NCBI Taxonomy" id="6210"/>
    <lineage>
        <taxon>Eukaryota</taxon>
        <taxon>Metazoa</taxon>
        <taxon>Spiralia</taxon>
        <taxon>Lophotrochozoa</taxon>
        <taxon>Platyhelminthes</taxon>
        <taxon>Cestoda</taxon>
        <taxon>Eucestoda</taxon>
        <taxon>Cyclophyllidea</taxon>
        <taxon>Taeniidae</taxon>
        <taxon>Echinococcus</taxon>
        <taxon>Echinococcus granulosus group</taxon>
    </lineage>
</organism>